<dbReference type="EMBL" id="NPDY01000001">
    <property type="protein sequence ID" value="PJZ71280.1"/>
    <property type="molecule type" value="Genomic_DNA"/>
</dbReference>
<dbReference type="EMBL" id="NPDZ01000001">
    <property type="protein sequence ID" value="PJZ74814.1"/>
    <property type="molecule type" value="Genomic_DNA"/>
</dbReference>
<dbReference type="GO" id="GO:0004521">
    <property type="term" value="F:RNA endonuclease activity"/>
    <property type="evidence" value="ECO:0007669"/>
    <property type="project" value="TreeGrafter"/>
</dbReference>
<comment type="caution">
    <text evidence="2">The sequence shown here is derived from an EMBL/GenBank/DDBJ whole genome shotgun (WGS) entry which is preliminary data.</text>
</comment>
<evidence type="ECO:0000313" key="2">
    <source>
        <dbReference type="EMBL" id="PJZ74814.1"/>
    </source>
</evidence>
<dbReference type="RefSeq" id="WP_100712222.1">
    <property type="nucleotide sequence ID" value="NZ_NPDY01000001.1"/>
</dbReference>
<evidence type="ECO:0000313" key="1">
    <source>
        <dbReference type="EMBL" id="PJZ71280.1"/>
    </source>
</evidence>
<dbReference type="PANTHER" id="PTHR11203">
    <property type="entry name" value="CLEAVAGE AND POLYADENYLATION SPECIFICITY FACTOR FAMILY MEMBER"/>
    <property type="match status" value="1"/>
</dbReference>
<dbReference type="Proteomes" id="UP000231962">
    <property type="component" value="Unassembled WGS sequence"/>
</dbReference>
<dbReference type="AlphaFoldDB" id="A0A2M9ZS13"/>
<evidence type="ECO:0000313" key="4">
    <source>
        <dbReference type="Proteomes" id="UP000231990"/>
    </source>
</evidence>
<dbReference type="Gene3D" id="3.60.15.10">
    <property type="entry name" value="Ribonuclease Z/Hydroxyacylglutathione hydrolase-like"/>
    <property type="match status" value="1"/>
</dbReference>
<evidence type="ECO:0000313" key="3">
    <source>
        <dbReference type="Proteomes" id="UP000231962"/>
    </source>
</evidence>
<dbReference type="PANTHER" id="PTHR11203:SF49">
    <property type="entry name" value="BLL1145 PROTEIN"/>
    <property type="match status" value="1"/>
</dbReference>
<keyword evidence="3" id="KW-1185">Reference proteome</keyword>
<dbReference type="InterPro" id="IPR026360">
    <property type="entry name" value="Xnuc_lig_assoc"/>
</dbReference>
<gene>
    <name evidence="1" type="ORF">CH360_01900</name>
    <name evidence="2" type="ORF">CH373_01900</name>
</gene>
<accession>A0A2M9ZS13</accession>
<reference evidence="3 4" key="1">
    <citation type="submission" date="2017-07" db="EMBL/GenBank/DDBJ databases">
        <title>Leptospira spp. isolated from tropical soils.</title>
        <authorList>
            <person name="Thibeaux R."/>
            <person name="Iraola G."/>
            <person name="Ferres I."/>
            <person name="Bierque E."/>
            <person name="Girault D."/>
            <person name="Soupe-Gilbert M.-E."/>
            <person name="Picardeau M."/>
            <person name="Goarant C."/>
        </authorList>
    </citation>
    <scope>NUCLEOTIDE SEQUENCE [LARGE SCALE GENOMIC DNA]</scope>
    <source>
        <strain evidence="2 4">FH1-B-B1</strain>
        <strain evidence="1 3">FH1-B-C1</strain>
    </source>
</reference>
<sequence length="330" mass="37605">MSLIELRPQGIYVPIADVYVDPWKSVPKALITHAHSDHARSGSKYYLCTRDGYEVTRSRLGPNANLNAVDYGQEIAINGMRIRFYPAGHILGSAQIRFEFKGEVLVISGDYKTESDQTCLPIEPIRCHTFLSESTFAFPFYDWPSAEFVFSEILDWWKYNQSQGCESVLRCYSLGKAQRLLLGLHELISKWPELSWEKIRVHETIEVINEAYRKSNVKIPPLQNRNVPFLPGSLHLLPPGGEDHLQGSEIRTGFCSGWMQISANRKRGSIDRGFVLSDHADWKGLINVITETGAEKILLTHGKTEVISRYLTEKGIRAEEFKTRFGEDER</sequence>
<organism evidence="2 4">
    <name type="scientific">Leptospira perolatii</name>
    <dbReference type="NCBI Taxonomy" id="2023191"/>
    <lineage>
        <taxon>Bacteria</taxon>
        <taxon>Pseudomonadati</taxon>
        <taxon>Spirochaetota</taxon>
        <taxon>Spirochaetia</taxon>
        <taxon>Leptospirales</taxon>
        <taxon>Leptospiraceae</taxon>
        <taxon>Leptospira</taxon>
    </lineage>
</organism>
<dbReference type="InterPro" id="IPR050698">
    <property type="entry name" value="MBL"/>
</dbReference>
<dbReference type="Proteomes" id="UP000231990">
    <property type="component" value="Unassembled WGS sequence"/>
</dbReference>
<name>A0A2M9ZS13_9LEPT</name>
<dbReference type="NCBIfam" id="TIGR04122">
    <property type="entry name" value="Xnuc_lig_assoc"/>
    <property type="match status" value="1"/>
</dbReference>
<dbReference type="InterPro" id="IPR036866">
    <property type="entry name" value="RibonucZ/Hydroxyglut_hydro"/>
</dbReference>
<dbReference type="OrthoDB" id="9803916at2"/>
<protein>
    <submittedName>
        <fullName evidence="2">DNA ligase-associated DEXH box helicase</fullName>
    </submittedName>
</protein>
<dbReference type="GO" id="GO:0016874">
    <property type="term" value="F:ligase activity"/>
    <property type="evidence" value="ECO:0007669"/>
    <property type="project" value="UniProtKB-KW"/>
</dbReference>
<keyword evidence="2" id="KW-0436">Ligase</keyword>
<proteinExistence type="predicted"/>
<dbReference type="SUPFAM" id="SSF56281">
    <property type="entry name" value="Metallo-hydrolase/oxidoreductase"/>
    <property type="match status" value="1"/>
</dbReference>